<dbReference type="AlphaFoldDB" id="A0A6G0S038"/>
<accession>A0A6G0S038</accession>
<proteinExistence type="predicted"/>
<dbReference type="Proteomes" id="UP000486351">
    <property type="component" value="Unassembled WGS sequence"/>
</dbReference>
<organism evidence="1 2">
    <name type="scientific">Phytophthora fragariae</name>
    <dbReference type="NCBI Taxonomy" id="53985"/>
    <lineage>
        <taxon>Eukaryota</taxon>
        <taxon>Sar</taxon>
        <taxon>Stramenopiles</taxon>
        <taxon>Oomycota</taxon>
        <taxon>Peronosporomycetes</taxon>
        <taxon>Peronosporales</taxon>
        <taxon>Peronosporaceae</taxon>
        <taxon>Phytophthora</taxon>
    </lineage>
</organism>
<evidence type="ECO:0000313" key="1">
    <source>
        <dbReference type="EMBL" id="KAE9346503.1"/>
    </source>
</evidence>
<reference evidence="1 2" key="1">
    <citation type="submission" date="2018-09" db="EMBL/GenBank/DDBJ databases">
        <title>Genomic investigation of the strawberry pathogen Phytophthora fragariae indicates pathogenicity is determined by transcriptional variation in three key races.</title>
        <authorList>
            <person name="Adams T.M."/>
            <person name="Armitage A.D."/>
            <person name="Sobczyk M.K."/>
            <person name="Bates H.J."/>
            <person name="Dunwell J.M."/>
            <person name="Nellist C.F."/>
            <person name="Harrison R.J."/>
        </authorList>
    </citation>
    <scope>NUCLEOTIDE SEQUENCE [LARGE SCALE GENOMIC DNA]</scope>
    <source>
        <strain evidence="1 2">NOV-77</strain>
    </source>
</reference>
<name>A0A6G0S038_9STRA</name>
<protein>
    <submittedName>
        <fullName evidence="1">Uncharacterized protein</fullName>
    </submittedName>
</protein>
<gene>
    <name evidence="1" type="ORF">PF008_g8260</name>
</gene>
<evidence type="ECO:0000313" key="2">
    <source>
        <dbReference type="Proteomes" id="UP000486351"/>
    </source>
</evidence>
<comment type="caution">
    <text evidence="1">The sequence shown here is derived from an EMBL/GenBank/DDBJ whole genome shotgun (WGS) entry which is preliminary data.</text>
</comment>
<sequence>MPEDFKFPQLDALGVSRLWRLDNPAAGFPPFRALHTSDFVAGNRKMYSEWSVLVRHITTGVEVGGAEMQRPDCQETTDRLCYEGMTNVPLKQSAHPHKQRPERAVTTLRRIREAIHDADPEAHSIPFRHMKRNKALVSS</sequence>
<dbReference type="EMBL" id="QXFY01000367">
    <property type="protein sequence ID" value="KAE9346503.1"/>
    <property type="molecule type" value="Genomic_DNA"/>
</dbReference>